<evidence type="ECO:0008006" key="15">
    <source>
        <dbReference type="Google" id="ProtNLM"/>
    </source>
</evidence>
<dbReference type="EMBL" id="CAJNOW010014887">
    <property type="protein sequence ID" value="CAF1636054.1"/>
    <property type="molecule type" value="Genomic_DNA"/>
</dbReference>
<accession>A0A814WHB6</accession>
<reference evidence="12" key="1">
    <citation type="submission" date="2021-02" db="EMBL/GenBank/DDBJ databases">
        <authorList>
            <person name="Nowell W R."/>
        </authorList>
    </citation>
    <scope>NUCLEOTIDE SEQUENCE</scope>
</reference>
<dbReference type="PANTHER" id="PTHR24302:SF15">
    <property type="entry name" value="FATTY-ACID PEROXYGENASE"/>
    <property type="match status" value="1"/>
</dbReference>
<evidence type="ECO:0000256" key="9">
    <source>
        <dbReference type="PIRSR" id="PIRSR602401-1"/>
    </source>
</evidence>
<organism evidence="12 14">
    <name type="scientific">Rotaria magnacalcarata</name>
    <dbReference type="NCBI Taxonomy" id="392030"/>
    <lineage>
        <taxon>Eukaryota</taxon>
        <taxon>Metazoa</taxon>
        <taxon>Spiralia</taxon>
        <taxon>Gnathifera</taxon>
        <taxon>Rotifera</taxon>
        <taxon>Eurotatoria</taxon>
        <taxon>Bdelloidea</taxon>
        <taxon>Philodinida</taxon>
        <taxon>Philodinidae</taxon>
        <taxon>Rotaria</taxon>
    </lineage>
</organism>
<dbReference type="InterPro" id="IPR050705">
    <property type="entry name" value="Cytochrome_P450_3A"/>
</dbReference>
<dbReference type="GO" id="GO:0005506">
    <property type="term" value="F:iron ion binding"/>
    <property type="evidence" value="ECO:0007669"/>
    <property type="project" value="InterPro"/>
</dbReference>
<dbReference type="CDD" id="cd11055">
    <property type="entry name" value="CYP3A-like"/>
    <property type="match status" value="1"/>
</dbReference>
<keyword evidence="5 10" id="KW-0560">Oxidoreductase</keyword>
<dbReference type="InterPro" id="IPR017972">
    <property type="entry name" value="Cyt_P450_CS"/>
</dbReference>
<evidence type="ECO:0000256" key="5">
    <source>
        <dbReference type="ARBA" id="ARBA00023002"/>
    </source>
</evidence>
<dbReference type="Pfam" id="PF00067">
    <property type="entry name" value="p450"/>
    <property type="match status" value="1"/>
</dbReference>
<dbReference type="GO" id="GO:0016705">
    <property type="term" value="F:oxidoreductase activity, acting on paired donors, with incorporation or reduction of molecular oxygen"/>
    <property type="evidence" value="ECO:0007669"/>
    <property type="project" value="InterPro"/>
</dbReference>
<dbReference type="PRINTS" id="PR00463">
    <property type="entry name" value="EP450I"/>
</dbReference>
<feature type="transmembrane region" description="Helical" evidence="11">
    <location>
        <begin position="16"/>
        <end position="35"/>
    </location>
</feature>
<keyword evidence="6 9" id="KW-0408">Iron</keyword>
<evidence type="ECO:0000256" key="2">
    <source>
        <dbReference type="ARBA" id="ARBA00010617"/>
    </source>
</evidence>
<protein>
    <recommendedName>
        <fullName evidence="15">Cytochrome P450</fullName>
    </recommendedName>
</protein>
<keyword evidence="3 9" id="KW-0349">Heme</keyword>
<keyword evidence="4 9" id="KW-0479">Metal-binding</keyword>
<dbReference type="InterPro" id="IPR002401">
    <property type="entry name" value="Cyt_P450_E_grp-I"/>
</dbReference>
<dbReference type="GO" id="GO:0020037">
    <property type="term" value="F:heme binding"/>
    <property type="evidence" value="ECO:0007669"/>
    <property type="project" value="InterPro"/>
</dbReference>
<dbReference type="SUPFAM" id="SSF48264">
    <property type="entry name" value="Cytochrome P450"/>
    <property type="match status" value="1"/>
</dbReference>
<evidence type="ECO:0000256" key="1">
    <source>
        <dbReference type="ARBA" id="ARBA00001971"/>
    </source>
</evidence>
<evidence type="ECO:0000313" key="13">
    <source>
        <dbReference type="EMBL" id="CAF1636054.1"/>
    </source>
</evidence>
<evidence type="ECO:0000256" key="7">
    <source>
        <dbReference type="ARBA" id="ARBA00023033"/>
    </source>
</evidence>
<dbReference type="GO" id="GO:0008395">
    <property type="term" value="F:steroid hydroxylase activity"/>
    <property type="evidence" value="ECO:0007669"/>
    <property type="project" value="TreeGrafter"/>
</dbReference>
<keyword evidence="11" id="KW-0812">Transmembrane</keyword>
<dbReference type="PRINTS" id="PR00385">
    <property type="entry name" value="P450"/>
</dbReference>
<evidence type="ECO:0000256" key="11">
    <source>
        <dbReference type="SAM" id="Phobius"/>
    </source>
</evidence>
<sequence length="532" mass="62232">MLSFNGEYSYLPTISLFMQPILMVMVLSLLVVYIYNFNQIYNTFQGMGLPGPAPRFFFGNLIELFSHSRHSAACLSDWTKKYGKIYGYFIGHTPIICISDPDVLQEIFITKFSYFHSRRPLPLQQEDLRHLLAAKGDEWKRQRSIIHPTFGPNKLKEMQATIEKCINELLDKLDNQTVDIEFDISPLLKRTSMNIILNCAFGINPNKNEKLTESFFRRCSQVFEFSIFQNTLSICSMLMPELNFVWVTCFKYVNIFRLWLCSHIPLMNRFIDTDPNTWLLYHVENVIKQRCLHGIEKIDLLQSMIDATDVVQKMSPSSTLSKYRLNLDELLNNIYLFMIGGYETTATTLDYLMYVLATHPKEQTHLQNELDKVYDDYEQLTKLEYLDCFIRETLRLYPIAPFIVNRQCNRECQIGQVKIAKGTNLAVDMFSIHYDEKLYGPVSPFQFYPERFLEKRHPLAWLPFGVGPRNCVGMRFAMLEIKLALAKILHRYTILSGERTVSQFAEQERFVIGPKNGIWIRLQLRENETTVK</sequence>
<evidence type="ECO:0000256" key="4">
    <source>
        <dbReference type="ARBA" id="ARBA00022723"/>
    </source>
</evidence>
<comment type="function">
    <text evidence="8">Cytochromes P450 are a group of heme-thiolate monooxygenases. They oxidize a variety of structurally unrelated compounds, including steroids, fatty acids, and xenobiotics.</text>
</comment>
<evidence type="ECO:0000313" key="12">
    <source>
        <dbReference type="EMBL" id="CAF1201274.1"/>
    </source>
</evidence>
<evidence type="ECO:0000256" key="8">
    <source>
        <dbReference type="ARBA" id="ARBA00043906"/>
    </source>
</evidence>
<dbReference type="InterPro" id="IPR036396">
    <property type="entry name" value="Cyt_P450_sf"/>
</dbReference>
<dbReference type="OrthoDB" id="2789670at2759"/>
<dbReference type="PANTHER" id="PTHR24302">
    <property type="entry name" value="CYTOCHROME P450 FAMILY 3"/>
    <property type="match status" value="1"/>
</dbReference>
<comment type="similarity">
    <text evidence="2 10">Belongs to the cytochrome P450 family.</text>
</comment>
<dbReference type="EMBL" id="CAJNOV010005201">
    <property type="protein sequence ID" value="CAF1201274.1"/>
    <property type="molecule type" value="Genomic_DNA"/>
</dbReference>
<evidence type="ECO:0000313" key="14">
    <source>
        <dbReference type="Proteomes" id="UP000663855"/>
    </source>
</evidence>
<dbReference type="Gene3D" id="1.10.630.10">
    <property type="entry name" value="Cytochrome P450"/>
    <property type="match status" value="1"/>
</dbReference>
<dbReference type="Proteomes" id="UP000663855">
    <property type="component" value="Unassembled WGS sequence"/>
</dbReference>
<dbReference type="InterPro" id="IPR001128">
    <property type="entry name" value="Cyt_P450"/>
</dbReference>
<comment type="cofactor">
    <cofactor evidence="1 9">
        <name>heme</name>
        <dbReference type="ChEBI" id="CHEBI:30413"/>
    </cofactor>
</comment>
<keyword evidence="11" id="KW-1133">Transmembrane helix</keyword>
<name>A0A814WHB6_9BILA</name>
<dbReference type="FunFam" id="1.10.630.10:FF:000182">
    <property type="entry name" value="Cytochrome P450 3A4"/>
    <property type="match status" value="1"/>
</dbReference>
<proteinExistence type="inferred from homology"/>
<feature type="binding site" description="axial binding residue" evidence="9">
    <location>
        <position position="471"/>
    </location>
    <ligand>
        <name>heme</name>
        <dbReference type="ChEBI" id="CHEBI:30413"/>
    </ligand>
    <ligandPart>
        <name>Fe</name>
        <dbReference type="ChEBI" id="CHEBI:18248"/>
    </ligandPart>
</feature>
<dbReference type="Proteomes" id="UP000663834">
    <property type="component" value="Unassembled WGS sequence"/>
</dbReference>
<evidence type="ECO:0000256" key="10">
    <source>
        <dbReference type="RuleBase" id="RU000461"/>
    </source>
</evidence>
<evidence type="ECO:0000256" key="3">
    <source>
        <dbReference type="ARBA" id="ARBA00022617"/>
    </source>
</evidence>
<keyword evidence="11" id="KW-0472">Membrane</keyword>
<dbReference type="AlphaFoldDB" id="A0A814WHB6"/>
<keyword evidence="7 10" id="KW-0503">Monooxygenase</keyword>
<comment type="caution">
    <text evidence="12">The sequence shown here is derived from an EMBL/GenBank/DDBJ whole genome shotgun (WGS) entry which is preliminary data.</text>
</comment>
<gene>
    <name evidence="12" type="ORF">CJN711_LOCUS12031</name>
    <name evidence="13" type="ORF">KQP761_LOCUS27092</name>
</gene>
<dbReference type="PROSITE" id="PS00086">
    <property type="entry name" value="CYTOCHROME_P450"/>
    <property type="match status" value="1"/>
</dbReference>
<evidence type="ECO:0000256" key="6">
    <source>
        <dbReference type="ARBA" id="ARBA00023004"/>
    </source>
</evidence>